<dbReference type="PANTHER" id="PTHR32266:SF11">
    <property type="entry name" value="NICOTIANAMINE SYNTHASE"/>
    <property type="match status" value="1"/>
</dbReference>
<evidence type="ECO:0000256" key="2">
    <source>
        <dbReference type="RuleBase" id="RU368095"/>
    </source>
</evidence>
<dbReference type="SUPFAM" id="SSF53335">
    <property type="entry name" value="S-adenosyl-L-methionine-dependent methyltransferases"/>
    <property type="match status" value="1"/>
</dbReference>
<keyword evidence="2" id="KW-0949">S-adenosyl-L-methionine</keyword>
<dbReference type="HOGENOM" id="CLU_031919_1_1_1"/>
<dbReference type="OMA" id="GHIGKYM"/>
<dbReference type="PANTHER" id="PTHR32266">
    <property type="entry name" value="NICOTIANAMINE SYNTHASE 3"/>
    <property type="match status" value="1"/>
</dbReference>
<dbReference type="GO" id="GO:0030410">
    <property type="term" value="F:nicotianamine synthase activity"/>
    <property type="evidence" value="ECO:0000318"/>
    <property type="project" value="GO_Central"/>
</dbReference>
<dbReference type="Gramene" id="EOY31805">
    <property type="protein sequence ID" value="EOY31805"/>
    <property type="gene ID" value="TCM_038944"/>
</dbReference>
<dbReference type="PROSITE" id="PS51142">
    <property type="entry name" value="NAS"/>
    <property type="match status" value="1"/>
</dbReference>
<gene>
    <name evidence="3" type="ORF">TCM_038944</name>
</gene>
<dbReference type="AlphaFoldDB" id="A0A061GPP3"/>
<dbReference type="Gene3D" id="3.40.50.150">
    <property type="entry name" value="Vaccinia Virus protein VP39"/>
    <property type="match status" value="1"/>
</dbReference>
<dbReference type="Pfam" id="PF03059">
    <property type="entry name" value="NAS"/>
    <property type="match status" value="1"/>
</dbReference>
<comment type="similarity">
    <text evidence="1 2">Belongs to the nicotianamine synthase (NAS)-like family.</text>
</comment>
<reference evidence="3 4" key="1">
    <citation type="journal article" date="2013" name="Genome Biol.">
        <title>The genome sequence of the most widely cultivated cacao type and its use to identify candidate genes regulating pod color.</title>
        <authorList>
            <person name="Motamayor J.C."/>
            <person name="Mockaitis K."/>
            <person name="Schmutz J."/>
            <person name="Haiminen N."/>
            <person name="Iii D.L."/>
            <person name="Cornejo O."/>
            <person name="Findley S.D."/>
            <person name="Zheng P."/>
            <person name="Utro F."/>
            <person name="Royaert S."/>
            <person name="Saski C."/>
            <person name="Jenkins J."/>
            <person name="Podicheti R."/>
            <person name="Zhao M."/>
            <person name="Scheffler B.E."/>
            <person name="Stack J.C."/>
            <person name="Feltus F.A."/>
            <person name="Mustiga G.M."/>
            <person name="Amores F."/>
            <person name="Phillips W."/>
            <person name="Marelli J.P."/>
            <person name="May G.D."/>
            <person name="Shapiro H."/>
            <person name="Ma J."/>
            <person name="Bustamante C.D."/>
            <person name="Schnell R.J."/>
            <person name="Main D."/>
            <person name="Gilbert D."/>
            <person name="Parida L."/>
            <person name="Kuhn D.N."/>
        </authorList>
    </citation>
    <scope>NUCLEOTIDE SEQUENCE [LARGE SCALE GENOMIC DNA]</scope>
    <source>
        <strain evidence="4">cv. Matina 1-6</strain>
    </source>
</reference>
<comment type="function">
    <text evidence="2">Synthesizes nicotianamine, a polyamine which serves as a sensor for the physiological iron status within the plant, and/or might be involved in the transport of iron.</text>
</comment>
<sequence length="286" mass="31912">MASLQNSNFETQIPAEILVARVAQIHGSISKLESLTPSKQVNSLLTRLVKLCTLPSDIDIEALPQKVQDMRENLIILSGRAEGLLELEFATFLSKIPKPLNNLNLFPYYDNYVKLASLEYRILSENGVVQPKKVAFVGSGPMPLTSIVMATHHMKSTHFDNFDIDEAANDVARQLIASDVEFEKRVKFVTNDIMKVREKLGDYDCIFLAALVGMRKEEKLTIVGHIGKYMTAGGYLLVRSAKGARAFLYPSLEQHDLPGFELLSIFHPTNELINSVVLVRKPVSPN</sequence>
<organism evidence="3 4">
    <name type="scientific">Theobroma cacao</name>
    <name type="common">Cacao</name>
    <name type="synonym">Cocoa</name>
    <dbReference type="NCBI Taxonomy" id="3641"/>
    <lineage>
        <taxon>Eukaryota</taxon>
        <taxon>Viridiplantae</taxon>
        <taxon>Streptophyta</taxon>
        <taxon>Embryophyta</taxon>
        <taxon>Tracheophyta</taxon>
        <taxon>Spermatophyta</taxon>
        <taxon>Magnoliopsida</taxon>
        <taxon>eudicotyledons</taxon>
        <taxon>Gunneridae</taxon>
        <taxon>Pentapetalae</taxon>
        <taxon>rosids</taxon>
        <taxon>malvids</taxon>
        <taxon>Malvales</taxon>
        <taxon>Malvaceae</taxon>
        <taxon>Byttnerioideae</taxon>
        <taxon>Theobroma</taxon>
    </lineage>
</organism>
<dbReference type="eggNOG" id="ENOG502RDC4">
    <property type="taxonomic scope" value="Eukaryota"/>
</dbReference>
<dbReference type="InParanoid" id="A0A061GPP3"/>
<evidence type="ECO:0000313" key="3">
    <source>
        <dbReference type="EMBL" id="EOY31805.1"/>
    </source>
</evidence>
<dbReference type="EMBL" id="CM001887">
    <property type="protein sequence ID" value="EOY31805.1"/>
    <property type="molecule type" value="Genomic_DNA"/>
</dbReference>
<protein>
    <recommendedName>
        <fullName evidence="2">Nicotianamine synthase</fullName>
        <ecNumber evidence="2">2.5.1.43</ecNumber>
    </recommendedName>
</protein>
<evidence type="ECO:0000256" key="1">
    <source>
        <dbReference type="ARBA" id="ARBA00007009"/>
    </source>
</evidence>
<evidence type="ECO:0000313" key="4">
    <source>
        <dbReference type="Proteomes" id="UP000026915"/>
    </source>
</evidence>
<name>A0A061GPP3_THECC</name>
<proteinExistence type="inferred from homology"/>
<dbReference type="EC" id="2.5.1.43" evidence="2"/>
<keyword evidence="2" id="KW-0808">Transferase</keyword>
<keyword evidence="4" id="KW-1185">Reference proteome</keyword>
<dbReference type="GO" id="GO:0030418">
    <property type="term" value="P:nicotianamine biosynthetic process"/>
    <property type="evidence" value="ECO:0000318"/>
    <property type="project" value="GO_Central"/>
</dbReference>
<dbReference type="InterPro" id="IPR004298">
    <property type="entry name" value="Nicotian_synth"/>
</dbReference>
<accession>A0A061GPP3</accession>
<dbReference type="InterPro" id="IPR029063">
    <property type="entry name" value="SAM-dependent_MTases_sf"/>
</dbReference>
<dbReference type="Proteomes" id="UP000026915">
    <property type="component" value="Chromosome 9"/>
</dbReference>
<comment type="catalytic activity">
    <reaction evidence="2">
        <text>3 S-adenosyl-L-methionine = nicotianamine + 3 S-methyl-5'-thioadenosine + 3 H(+)</text>
        <dbReference type="Rhea" id="RHEA:16481"/>
        <dbReference type="ChEBI" id="CHEBI:15378"/>
        <dbReference type="ChEBI" id="CHEBI:17509"/>
        <dbReference type="ChEBI" id="CHEBI:58249"/>
        <dbReference type="ChEBI" id="CHEBI:59789"/>
        <dbReference type="EC" id="2.5.1.43"/>
    </reaction>
</comment>